<dbReference type="EMBL" id="GBRH01267692">
    <property type="protein sequence ID" value="JAD30203.1"/>
    <property type="molecule type" value="Transcribed_RNA"/>
</dbReference>
<name>A0A0A8YXS5_ARUDO</name>
<reference evidence="1" key="1">
    <citation type="submission" date="2014-09" db="EMBL/GenBank/DDBJ databases">
        <authorList>
            <person name="Magalhaes I.L.F."/>
            <person name="Oliveira U."/>
            <person name="Santos F.R."/>
            <person name="Vidigal T.H.D.A."/>
            <person name="Brescovit A.D."/>
            <person name="Santos A.J."/>
        </authorList>
    </citation>
    <scope>NUCLEOTIDE SEQUENCE</scope>
    <source>
        <tissue evidence="1">Shoot tissue taken approximately 20 cm above the soil surface</tissue>
    </source>
</reference>
<sequence length="22" mass="2569">MWMEEAVTAHPLARDDSLVKIR</sequence>
<evidence type="ECO:0000313" key="1">
    <source>
        <dbReference type="EMBL" id="JAD30203.1"/>
    </source>
</evidence>
<protein>
    <submittedName>
        <fullName evidence="1">Uncharacterized protein</fullName>
    </submittedName>
</protein>
<accession>A0A0A8YXS5</accession>
<reference evidence="1" key="2">
    <citation type="journal article" date="2015" name="Data Brief">
        <title>Shoot transcriptome of the giant reed, Arundo donax.</title>
        <authorList>
            <person name="Barrero R.A."/>
            <person name="Guerrero F.D."/>
            <person name="Moolhuijzen P."/>
            <person name="Goolsby J.A."/>
            <person name="Tidwell J."/>
            <person name="Bellgard S.E."/>
            <person name="Bellgard M.I."/>
        </authorList>
    </citation>
    <scope>NUCLEOTIDE SEQUENCE</scope>
    <source>
        <tissue evidence="1">Shoot tissue taken approximately 20 cm above the soil surface</tissue>
    </source>
</reference>
<dbReference type="AlphaFoldDB" id="A0A0A8YXS5"/>
<proteinExistence type="predicted"/>
<organism evidence="1">
    <name type="scientific">Arundo donax</name>
    <name type="common">Giant reed</name>
    <name type="synonym">Donax arundinaceus</name>
    <dbReference type="NCBI Taxonomy" id="35708"/>
    <lineage>
        <taxon>Eukaryota</taxon>
        <taxon>Viridiplantae</taxon>
        <taxon>Streptophyta</taxon>
        <taxon>Embryophyta</taxon>
        <taxon>Tracheophyta</taxon>
        <taxon>Spermatophyta</taxon>
        <taxon>Magnoliopsida</taxon>
        <taxon>Liliopsida</taxon>
        <taxon>Poales</taxon>
        <taxon>Poaceae</taxon>
        <taxon>PACMAD clade</taxon>
        <taxon>Arundinoideae</taxon>
        <taxon>Arundineae</taxon>
        <taxon>Arundo</taxon>
    </lineage>
</organism>